<comment type="caution">
    <text evidence="1">The sequence shown here is derived from an EMBL/GenBank/DDBJ whole genome shotgun (WGS) entry which is preliminary data.</text>
</comment>
<dbReference type="Proteomes" id="UP000034932">
    <property type="component" value="Unassembled WGS sequence"/>
</dbReference>
<evidence type="ECO:0000313" key="1">
    <source>
        <dbReference type="EMBL" id="KKQ93047.1"/>
    </source>
</evidence>
<reference evidence="1 2" key="1">
    <citation type="journal article" date="2015" name="Nature">
        <title>rRNA introns, odd ribosomes, and small enigmatic genomes across a large radiation of phyla.</title>
        <authorList>
            <person name="Brown C.T."/>
            <person name="Hug L.A."/>
            <person name="Thomas B.C."/>
            <person name="Sharon I."/>
            <person name="Castelle C.J."/>
            <person name="Singh A."/>
            <person name="Wilkins M.J."/>
            <person name="Williams K.H."/>
            <person name="Banfield J.F."/>
        </authorList>
    </citation>
    <scope>NUCLEOTIDE SEQUENCE [LARGE SCALE GENOMIC DNA]</scope>
</reference>
<protein>
    <submittedName>
        <fullName evidence="1">Uncharacterized protein</fullName>
    </submittedName>
</protein>
<dbReference type="EMBL" id="LBVW01000020">
    <property type="protein sequence ID" value="KKQ93047.1"/>
    <property type="molecule type" value="Genomic_DNA"/>
</dbReference>
<organism evidence="1 2">
    <name type="scientific">Candidatus Woesebacteria bacterium GW2011_GWB1_39_10b</name>
    <dbReference type="NCBI Taxonomy" id="1618573"/>
    <lineage>
        <taxon>Bacteria</taxon>
        <taxon>Candidatus Woeseibacteriota</taxon>
    </lineage>
</organism>
<evidence type="ECO:0000313" key="2">
    <source>
        <dbReference type="Proteomes" id="UP000034932"/>
    </source>
</evidence>
<accession>A0A0G0LPQ0</accession>
<name>A0A0G0LPQ0_9BACT</name>
<sequence length="115" mass="12887">MAIEKCRYASQALVALQEIPAGYADVRITGIRCQKEECEASFSEERIGTRRIPNNLRVPCSVSGAPFCQLVEVAIQSIESILDRSLQKAAMDDKRLVFLQQKLKKLKEEAADMDI</sequence>
<gene>
    <name evidence="1" type="ORF">UT19_C0020G0008</name>
</gene>
<proteinExistence type="predicted"/>
<dbReference type="STRING" id="1618573.UT19_C0020G0008"/>
<dbReference type="AlphaFoldDB" id="A0A0G0LPQ0"/>